<keyword evidence="3" id="KW-1185">Reference proteome</keyword>
<keyword evidence="1" id="KW-0732">Signal</keyword>
<reference evidence="2" key="1">
    <citation type="submission" date="2022-10" db="EMBL/GenBank/DDBJ databases">
        <title>Roseovarius pelagicus sp. nov., isolated from Arctic seawater.</title>
        <authorList>
            <person name="Hong Y.W."/>
            <person name="Hwang C.Y."/>
        </authorList>
    </citation>
    <scope>NUCLEOTIDE SEQUENCE</scope>
    <source>
        <strain evidence="2">HL-MP18</strain>
    </source>
</reference>
<feature type="signal peptide" evidence="1">
    <location>
        <begin position="1"/>
        <end position="21"/>
    </location>
</feature>
<gene>
    <name evidence="2" type="ORF">N7U68_03415</name>
</gene>
<dbReference type="RefSeq" id="WP_165192140.1">
    <property type="nucleotide sequence ID" value="NZ_CP106738.1"/>
</dbReference>
<dbReference type="Proteomes" id="UP001064087">
    <property type="component" value="Chromosome"/>
</dbReference>
<organism evidence="2 3">
    <name type="scientific">Roseovarius pelagicus</name>
    <dbReference type="NCBI Taxonomy" id="2980108"/>
    <lineage>
        <taxon>Bacteria</taxon>
        <taxon>Pseudomonadati</taxon>
        <taxon>Pseudomonadota</taxon>
        <taxon>Alphaproteobacteria</taxon>
        <taxon>Rhodobacterales</taxon>
        <taxon>Roseobacteraceae</taxon>
        <taxon>Roseovarius</taxon>
    </lineage>
</organism>
<name>A0ABY6DC62_9RHOB</name>
<evidence type="ECO:0008006" key="4">
    <source>
        <dbReference type="Google" id="ProtNLM"/>
    </source>
</evidence>
<proteinExistence type="predicted"/>
<evidence type="ECO:0000313" key="3">
    <source>
        <dbReference type="Proteomes" id="UP001064087"/>
    </source>
</evidence>
<evidence type="ECO:0000313" key="2">
    <source>
        <dbReference type="EMBL" id="UXX83731.1"/>
    </source>
</evidence>
<protein>
    <recommendedName>
        <fullName evidence="4">Nickel/cobalt transporter regulator</fullName>
    </recommendedName>
</protein>
<evidence type="ECO:0000256" key="1">
    <source>
        <dbReference type="SAM" id="SignalP"/>
    </source>
</evidence>
<accession>A0ABY6DC62</accession>
<dbReference type="EMBL" id="CP106738">
    <property type="protein sequence ID" value="UXX83731.1"/>
    <property type="molecule type" value="Genomic_DNA"/>
</dbReference>
<feature type="chain" id="PRO_5046250671" description="Nickel/cobalt transporter regulator" evidence="1">
    <location>
        <begin position="22"/>
        <end position="89"/>
    </location>
</feature>
<sequence length="89" mass="10304">MKTIIMGAIVAMAATATPALAWEGQKVACYDKVWIPATYATKKYLEYPAKMKWEHMNGQMVEMHYPPIYMEKRYVKTEGHYVLRKAVCK</sequence>